<name>A0A2J0Z4C5_RHIML</name>
<keyword evidence="1" id="KW-0472">Membrane</keyword>
<sequence length="275" mass="29717">MLQTKGLALEVRLSAYIDGELAESEKSELDALLARDDEARALLDKLKSGSAFGNGAFENFLHDPVPLALVRQIKQGPGINPKSERVTTASLPRRSARIWPRILAASTALFLLGGAAGFILGSATDFAEPMNQADDRPWIDDIVGSHRIYSRQKEHLVEVPGTQAAEIETWLAASVGVSFAVPDLARKGLSFEGARLLAANGRPVAQLVYRDREGEVFTICFLKQGDAQQSGEFTETIRGDLGLISWQRESVSFVMIGPSSDPALQDLAETVAANI</sequence>
<evidence type="ECO:0000256" key="1">
    <source>
        <dbReference type="SAM" id="Phobius"/>
    </source>
</evidence>
<gene>
    <name evidence="2" type="ORF">CEJ86_11725</name>
</gene>
<organism evidence="2 3">
    <name type="scientific">Rhizobium meliloti</name>
    <name type="common">Ensifer meliloti</name>
    <name type="synonym">Sinorhizobium meliloti</name>
    <dbReference type="NCBI Taxonomy" id="382"/>
    <lineage>
        <taxon>Bacteria</taxon>
        <taxon>Pseudomonadati</taxon>
        <taxon>Pseudomonadota</taxon>
        <taxon>Alphaproteobacteria</taxon>
        <taxon>Hyphomicrobiales</taxon>
        <taxon>Rhizobiaceae</taxon>
        <taxon>Sinorhizobium/Ensifer group</taxon>
        <taxon>Sinorhizobium</taxon>
    </lineage>
</organism>
<keyword evidence="1" id="KW-1133">Transmembrane helix</keyword>
<evidence type="ECO:0008006" key="4">
    <source>
        <dbReference type="Google" id="ProtNLM"/>
    </source>
</evidence>
<comment type="caution">
    <text evidence="2">The sequence shown here is derived from an EMBL/GenBank/DDBJ whole genome shotgun (WGS) entry which is preliminary data.</text>
</comment>
<proteinExistence type="predicted"/>
<accession>A0A2J0Z4C5</accession>
<dbReference type="AlphaFoldDB" id="A0A2J0Z4C5"/>
<reference evidence="2 3" key="1">
    <citation type="submission" date="2017-06" db="EMBL/GenBank/DDBJ databases">
        <title>Ensifer strains isolated from leguminous trees and herbs display diverse denitrification phenotypes with some acting as strong N2O sinks.</title>
        <authorList>
            <person name="Woliy K."/>
            <person name="Mania D."/>
            <person name="Bakken L.R."/>
            <person name="Frostegard A."/>
        </authorList>
    </citation>
    <scope>NUCLEOTIDE SEQUENCE [LARGE SCALE GENOMIC DNA]</scope>
    <source>
        <strain evidence="2 3">AC50a</strain>
    </source>
</reference>
<evidence type="ECO:0000313" key="2">
    <source>
        <dbReference type="EMBL" id="PJR15373.1"/>
    </source>
</evidence>
<dbReference type="EMBL" id="NJGD01000004">
    <property type="protein sequence ID" value="PJR15373.1"/>
    <property type="molecule type" value="Genomic_DNA"/>
</dbReference>
<keyword evidence="1" id="KW-0812">Transmembrane</keyword>
<dbReference type="RefSeq" id="WP_100671844.1">
    <property type="nucleotide sequence ID" value="NZ_CP141212.1"/>
</dbReference>
<evidence type="ECO:0000313" key="3">
    <source>
        <dbReference type="Proteomes" id="UP000231987"/>
    </source>
</evidence>
<dbReference type="Proteomes" id="UP000231987">
    <property type="component" value="Unassembled WGS sequence"/>
</dbReference>
<feature type="transmembrane region" description="Helical" evidence="1">
    <location>
        <begin position="102"/>
        <end position="123"/>
    </location>
</feature>
<protein>
    <recommendedName>
        <fullName evidence="4">Anti-sigma factor</fullName>
    </recommendedName>
</protein>